<organism evidence="3 4">
    <name type="scientific">Limnohabitans curvus</name>
    <dbReference type="NCBI Taxonomy" id="323423"/>
    <lineage>
        <taxon>Bacteria</taxon>
        <taxon>Pseudomonadati</taxon>
        <taxon>Pseudomonadota</taxon>
        <taxon>Betaproteobacteria</taxon>
        <taxon>Burkholderiales</taxon>
        <taxon>Comamonadaceae</taxon>
        <taxon>Limnohabitans</taxon>
    </lineage>
</organism>
<dbReference type="Pfam" id="PF00866">
    <property type="entry name" value="Ring_hydroxyl_B"/>
    <property type="match status" value="1"/>
</dbReference>
<comment type="similarity">
    <text evidence="1">Belongs to the bacterial ring-hydroxylating dioxygenase beta subunit family.</text>
</comment>
<sequence length="157" mass="18130">MSNLSLRERIADFHAAYIRCIDQDALEQWPDFFDAQCLYTVTTAENDRAGLAAGLIWANNRNMLHDRVSALRHANIYERQSYRHILGLPFITHSTHEQVDVETPFMVVRIMHDGQTDLFVCGIYRDTFMLDTESLKLKSRRVICDSSRIDTLLAVPL</sequence>
<protein>
    <submittedName>
        <fullName evidence="3">Terephthalate 1,2-dioxygenase</fullName>
    </submittedName>
</protein>
<dbReference type="GO" id="GO:0051213">
    <property type="term" value="F:dioxygenase activity"/>
    <property type="evidence" value="ECO:0007669"/>
    <property type="project" value="UniProtKB-KW"/>
</dbReference>
<keyword evidence="3" id="KW-0223">Dioxygenase</keyword>
<dbReference type="EMBL" id="NESP01000001">
    <property type="protein sequence ID" value="PUE58417.1"/>
    <property type="molecule type" value="Genomic_DNA"/>
</dbReference>
<evidence type="ECO:0000313" key="4">
    <source>
        <dbReference type="Proteomes" id="UP000251341"/>
    </source>
</evidence>
<accession>A0A315FYF8</accession>
<dbReference type="InterPro" id="IPR032710">
    <property type="entry name" value="NTF2-like_dom_sf"/>
</dbReference>
<dbReference type="RefSeq" id="WP_108401530.1">
    <property type="nucleotide sequence ID" value="NZ_NESP01000001.1"/>
</dbReference>
<gene>
    <name evidence="3" type="ORF">B9Z44_01660</name>
</gene>
<keyword evidence="2" id="KW-0560">Oxidoreductase</keyword>
<reference evidence="3 4" key="1">
    <citation type="submission" date="2017-04" db="EMBL/GenBank/DDBJ databases">
        <title>Unexpected and diverse lifestyles within the genus Limnohabitans.</title>
        <authorList>
            <person name="Kasalicky V."/>
            <person name="Mehrshad M."/>
            <person name="Andrei S.-A."/>
            <person name="Salcher M."/>
            <person name="Kratochvilova H."/>
            <person name="Simek K."/>
            <person name="Ghai R."/>
        </authorList>
    </citation>
    <scope>NUCLEOTIDE SEQUENCE [LARGE SCALE GENOMIC DNA]</scope>
    <source>
        <strain evidence="3 4">MWH-C5</strain>
    </source>
</reference>
<dbReference type="AlphaFoldDB" id="A0A315FYF8"/>
<evidence type="ECO:0000256" key="2">
    <source>
        <dbReference type="ARBA" id="ARBA00023002"/>
    </source>
</evidence>
<dbReference type="SUPFAM" id="SSF54427">
    <property type="entry name" value="NTF2-like"/>
    <property type="match status" value="1"/>
</dbReference>
<evidence type="ECO:0000256" key="1">
    <source>
        <dbReference type="ARBA" id="ARBA00009570"/>
    </source>
</evidence>
<proteinExistence type="inferred from homology"/>
<dbReference type="Gene3D" id="3.10.450.50">
    <property type="match status" value="1"/>
</dbReference>
<keyword evidence="4" id="KW-1185">Reference proteome</keyword>
<evidence type="ECO:0000313" key="3">
    <source>
        <dbReference type="EMBL" id="PUE58417.1"/>
    </source>
</evidence>
<dbReference type="Proteomes" id="UP000251341">
    <property type="component" value="Unassembled WGS sequence"/>
</dbReference>
<dbReference type="InterPro" id="IPR000391">
    <property type="entry name" value="Rng_hydr_dOase-bsu"/>
</dbReference>
<comment type="caution">
    <text evidence="3">The sequence shown here is derived from an EMBL/GenBank/DDBJ whole genome shotgun (WGS) entry which is preliminary data.</text>
</comment>
<name>A0A315FYF8_9BURK</name>